<dbReference type="Proteomes" id="UP001595075">
    <property type="component" value="Unassembled WGS sequence"/>
</dbReference>
<feature type="compositionally biased region" description="Polar residues" evidence="1">
    <location>
        <begin position="500"/>
        <end position="510"/>
    </location>
</feature>
<feature type="compositionally biased region" description="Low complexity" evidence="1">
    <location>
        <begin position="198"/>
        <end position="212"/>
    </location>
</feature>
<feature type="compositionally biased region" description="Polar residues" evidence="1">
    <location>
        <begin position="147"/>
        <end position="159"/>
    </location>
</feature>
<evidence type="ECO:0000313" key="4">
    <source>
        <dbReference type="Proteomes" id="UP001595075"/>
    </source>
</evidence>
<feature type="compositionally biased region" description="Low complexity" evidence="1">
    <location>
        <begin position="338"/>
        <end position="352"/>
    </location>
</feature>
<feature type="compositionally biased region" description="Low complexity" evidence="1">
    <location>
        <begin position="317"/>
        <end position="330"/>
    </location>
</feature>
<feature type="transmembrane region" description="Helical" evidence="2">
    <location>
        <begin position="782"/>
        <end position="803"/>
    </location>
</feature>
<feature type="region of interest" description="Disordered" evidence="1">
    <location>
        <begin position="1"/>
        <end position="381"/>
    </location>
</feature>
<evidence type="ECO:0000256" key="2">
    <source>
        <dbReference type="SAM" id="Phobius"/>
    </source>
</evidence>
<gene>
    <name evidence="3" type="ORF">VTL71DRAFT_16045</name>
</gene>
<feature type="compositionally biased region" description="Polar residues" evidence="1">
    <location>
        <begin position="99"/>
        <end position="108"/>
    </location>
</feature>
<feature type="compositionally biased region" description="Polar residues" evidence="1">
    <location>
        <begin position="533"/>
        <end position="554"/>
    </location>
</feature>
<keyword evidence="4" id="KW-1185">Reference proteome</keyword>
<proteinExistence type="predicted"/>
<feature type="region of interest" description="Disordered" evidence="1">
    <location>
        <begin position="479"/>
        <end position="585"/>
    </location>
</feature>
<feature type="region of interest" description="Disordered" evidence="1">
    <location>
        <begin position="663"/>
        <end position="699"/>
    </location>
</feature>
<feature type="compositionally biased region" description="Basic and acidic residues" evidence="1">
    <location>
        <begin position="12"/>
        <end position="26"/>
    </location>
</feature>
<organism evidence="3 4">
    <name type="scientific">Oculimacula yallundae</name>
    <dbReference type="NCBI Taxonomy" id="86028"/>
    <lineage>
        <taxon>Eukaryota</taxon>
        <taxon>Fungi</taxon>
        <taxon>Dikarya</taxon>
        <taxon>Ascomycota</taxon>
        <taxon>Pezizomycotina</taxon>
        <taxon>Leotiomycetes</taxon>
        <taxon>Helotiales</taxon>
        <taxon>Ploettnerulaceae</taxon>
        <taxon>Oculimacula</taxon>
    </lineage>
</organism>
<feature type="compositionally biased region" description="Polar residues" evidence="1">
    <location>
        <begin position="179"/>
        <end position="197"/>
    </location>
</feature>
<dbReference type="EMBL" id="JAZHXI010000009">
    <property type="protein sequence ID" value="KAL2067947.1"/>
    <property type="molecule type" value="Genomic_DNA"/>
</dbReference>
<evidence type="ECO:0008006" key="5">
    <source>
        <dbReference type="Google" id="ProtNLM"/>
    </source>
</evidence>
<evidence type="ECO:0000256" key="1">
    <source>
        <dbReference type="SAM" id="MobiDB-lite"/>
    </source>
</evidence>
<reference evidence="3 4" key="1">
    <citation type="journal article" date="2024" name="Commun. Biol.">
        <title>Comparative genomic analysis of thermophilic fungi reveals convergent evolutionary adaptations and gene losses.</title>
        <authorList>
            <person name="Steindorff A.S."/>
            <person name="Aguilar-Pontes M.V."/>
            <person name="Robinson A.J."/>
            <person name="Andreopoulos B."/>
            <person name="LaButti K."/>
            <person name="Kuo A."/>
            <person name="Mondo S."/>
            <person name="Riley R."/>
            <person name="Otillar R."/>
            <person name="Haridas S."/>
            <person name="Lipzen A."/>
            <person name="Grimwood J."/>
            <person name="Schmutz J."/>
            <person name="Clum A."/>
            <person name="Reid I.D."/>
            <person name="Moisan M.C."/>
            <person name="Butler G."/>
            <person name="Nguyen T.T.M."/>
            <person name="Dewar K."/>
            <person name="Conant G."/>
            <person name="Drula E."/>
            <person name="Henrissat B."/>
            <person name="Hansel C."/>
            <person name="Singer S."/>
            <person name="Hutchinson M.I."/>
            <person name="de Vries R.P."/>
            <person name="Natvig D.O."/>
            <person name="Powell A.J."/>
            <person name="Tsang A."/>
            <person name="Grigoriev I.V."/>
        </authorList>
    </citation>
    <scope>NUCLEOTIDE SEQUENCE [LARGE SCALE GENOMIC DNA]</scope>
    <source>
        <strain evidence="3 4">CBS 494.80</strain>
    </source>
</reference>
<keyword evidence="2" id="KW-1133">Transmembrane helix</keyword>
<sequence>MSEYDSPSPRRILHERSPSHTNELARIRLVPSTPPRLLGGDGGKLDDIYSRTPLPTHPSHFLGPGKGKAREKAAQPEDNGEEKERKQQGQKLLALASRTGVTGQSQGSKPPALDEEFQRTPRVQAQRSFSGASASSASTTHNRTSTPQPQRPDSATGSPSFRPKPPAKKRLHIHKDNKTFSLLQDDSKSQSVNDGSKSPTSFFSASQRSSDSLPLSPHSASNSTPLCASEPSSAVIPATPDPKSKQQQPISADHITTSPWNYQLVGGLRKVPKTPDLKHGAAASSDSPLPPLPETSDGAFTEVAVSHDLSTKPSFVSTETSTTTTSENTNYKLYNDNSASPSEVAPPSSSGSNYQIIGDPSPPESVIYRPRTSPSEDETNYELYGDLSPTNSYTDLVQPARYSQESLVVPPLNTRVRNQRSNETLAYYKSRSRESLRTGSLTSISTVLSQQEAFRAIVGSGALIQLPILKQKLQGSSSWAEPSIPSFNPPRSHMNEHPHQWSSQLSTVLSVSDGGTERNSRSWSSDNGRRSSGYPSSQSRHSRQMLSISSSIAQEDSYRSRTDSIEPPTPAFASNGRHNSTSSIRMVEDIDEYGDGITDMQDLRARPSRQRLSNYFSSASSDNGRTNTMRSTNSSRANSLLAGSIPTWAKLYYGSGERRYIGAPGSSTEGTDSRSNSFIRTGSPNTDHFPQNIYSPRRRPRELNMQSARGSMEITPVPQRGEDGQYINNDPYSRRFRTWSMSSIWSPHLRLDRRATRRGVWEPPSVNWSTEGGWFGRRNVQIVMFIVGFIFPFAWMIASFLPLPPRPIRNMSERDNSRSNLDSSHDREAQHPNDYTRQFGPMDEARYESAKWWRRLNRYMSFVGVLVLAAIAVLVVVGVRQGWAK</sequence>
<feature type="transmembrane region" description="Helical" evidence="2">
    <location>
        <begin position="859"/>
        <end position="879"/>
    </location>
</feature>
<evidence type="ECO:0000313" key="3">
    <source>
        <dbReference type="EMBL" id="KAL2067947.1"/>
    </source>
</evidence>
<name>A0ABR4CE27_9HELO</name>
<feature type="compositionally biased region" description="Polar residues" evidence="1">
    <location>
        <begin position="665"/>
        <end position="694"/>
    </location>
</feature>
<feature type="region of interest" description="Disordered" evidence="1">
    <location>
        <begin position="615"/>
        <end position="635"/>
    </location>
</feature>
<feature type="region of interest" description="Disordered" evidence="1">
    <location>
        <begin position="811"/>
        <end position="839"/>
    </location>
</feature>
<comment type="caution">
    <text evidence="3">The sequence shown here is derived from an EMBL/GenBank/DDBJ whole genome shotgun (WGS) entry which is preliminary data.</text>
</comment>
<feature type="compositionally biased region" description="Polar residues" evidence="1">
    <location>
        <begin position="245"/>
        <end position="261"/>
    </location>
</feature>
<keyword evidence="2" id="KW-0812">Transmembrane</keyword>
<feature type="compositionally biased region" description="Low complexity" evidence="1">
    <location>
        <begin position="125"/>
        <end position="146"/>
    </location>
</feature>
<feature type="compositionally biased region" description="Basic and acidic residues" evidence="1">
    <location>
        <begin position="811"/>
        <end position="831"/>
    </location>
</feature>
<keyword evidence="2" id="KW-0472">Membrane</keyword>
<feature type="compositionally biased region" description="Polar residues" evidence="1">
    <location>
        <begin position="218"/>
        <end position="232"/>
    </location>
</feature>
<protein>
    <recommendedName>
        <fullName evidence="5">Serine-rich protein</fullName>
    </recommendedName>
</protein>
<accession>A0ABR4CE27</accession>
<feature type="compositionally biased region" description="Basic residues" evidence="1">
    <location>
        <begin position="165"/>
        <end position="175"/>
    </location>
</feature>